<name>A0A2R5GZR1_9STRA</name>
<feature type="region of interest" description="Disordered" evidence="2">
    <location>
        <begin position="987"/>
        <end position="1009"/>
    </location>
</feature>
<organism evidence="4 5">
    <name type="scientific">Hondaea fermentalgiana</name>
    <dbReference type="NCBI Taxonomy" id="2315210"/>
    <lineage>
        <taxon>Eukaryota</taxon>
        <taxon>Sar</taxon>
        <taxon>Stramenopiles</taxon>
        <taxon>Bigyra</taxon>
        <taxon>Labyrinthulomycetes</taxon>
        <taxon>Thraustochytrida</taxon>
        <taxon>Thraustochytriidae</taxon>
        <taxon>Hondaea</taxon>
    </lineage>
</organism>
<feature type="region of interest" description="Disordered" evidence="2">
    <location>
        <begin position="38"/>
        <end position="82"/>
    </location>
</feature>
<evidence type="ECO:0000256" key="1">
    <source>
        <dbReference type="SAM" id="Coils"/>
    </source>
</evidence>
<comment type="caution">
    <text evidence="4">The sequence shown here is derived from an EMBL/GenBank/DDBJ whole genome shotgun (WGS) entry which is preliminary data.</text>
</comment>
<dbReference type="Gene3D" id="2.30.30.190">
    <property type="entry name" value="CAP Gly-rich-like domain"/>
    <property type="match status" value="1"/>
</dbReference>
<dbReference type="PANTHER" id="PTHR18916">
    <property type="entry name" value="DYNACTIN 1-RELATED MICROTUBULE-BINDING"/>
    <property type="match status" value="1"/>
</dbReference>
<feature type="domain" description="CAP-Gly" evidence="3">
    <location>
        <begin position="23"/>
        <end position="70"/>
    </location>
</feature>
<dbReference type="InterPro" id="IPR000938">
    <property type="entry name" value="CAP-Gly_domain"/>
</dbReference>
<feature type="compositionally biased region" description="Basic and acidic residues" evidence="2">
    <location>
        <begin position="899"/>
        <end position="909"/>
    </location>
</feature>
<keyword evidence="1" id="KW-0175">Coiled coil</keyword>
<proteinExistence type="predicted"/>
<evidence type="ECO:0000259" key="3">
    <source>
        <dbReference type="PROSITE" id="PS50245"/>
    </source>
</evidence>
<keyword evidence="5" id="KW-1185">Reference proteome</keyword>
<feature type="compositionally biased region" description="Low complexity" evidence="2">
    <location>
        <begin position="66"/>
        <end position="82"/>
    </location>
</feature>
<feature type="region of interest" description="Disordered" evidence="2">
    <location>
        <begin position="886"/>
        <end position="915"/>
    </location>
</feature>
<dbReference type="InterPro" id="IPR036859">
    <property type="entry name" value="CAP-Gly_dom_sf"/>
</dbReference>
<gene>
    <name evidence="4" type="ORF">FCC1311_101942</name>
</gene>
<dbReference type="Proteomes" id="UP000241890">
    <property type="component" value="Unassembled WGS sequence"/>
</dbReference>
<dbReference type="AlphaFoldDB" id="A0A2R5GZR1"/>
<feature type="coiled-coil region" evidence="1">
    <location>
        <begin position="803"/>
        <end position="885"/>
    </location>
</feature>
<dbReference type="OrthoDB" id="10249065at2759"/>
<sequence>MVVASGDRVEVANRGQGVVRFVGETQFAPGLTWFGVELDGPTGKNDGSVQDVRPVPAPSALSPSQTALAAPGAETPATAPDADMNGELQAQVKSLETTLAETQSRAQTQESELRAEIESLRQELATCGEQQTKSDALLDAEKSLRADLEGRVRTLTSQLERTEMDVEAKTKASSAKQERQLEKQAKEIEELNALVETLSLDKEQLEVDKDIAEEKATEMEIELEQLKLDVEEERMRVAEEREAAVAAASAQAAAASVPQGAEEIAAKLAHVTAENTKFREALKRLHTASTTEKTEAAREIRALTKERDTLAQSASQLEEARKAKDRLENEVEELKSMLDTAQAYEDMVESLSEKNLELADENAALKEANEELEELRLLSEELEQQHTDMQQQLERDMETNRTEMVNAQLEAESLRRDLAAKDEALEKLREVVLQGQKREGGLRDELAVIESLQAEVKHAKEAARAANLALLSETEHKLSRTIETHEGLAGARRAAFGIACMRAAVPPSIMGEGAKVLEALSLAMQVVDASGMLVSLIMRSGTAKRVVVWDIEAAPLPARNLIATLLDVHSCATHLWTTSRAPSLPFAALESVAQALVSTLLQMSQGVGQLLAVVKRGELGVAQFAADEDASQIAVVERLLQSACSTYATVSEKLVSAAPEEAGVSAKSLSPYASVRSLQLALLTGSESMAKEEGGQDEANATALESLCLDLMTCASALEFSTIFAHEQLEVADLAAFQAFVATAKDDATAASPAIIVENPENLQLVSSFCVKVQRMTQTIGAVDVAAPPALWQEHANSVETVLDQAASTRAELDNVKSALKRRVLEVHSKGSEVQALQAVRDELEEKLGVARAALKDQDALQKERANLEAQLRTKELEVEQALNLAREQAARPASPRSGKSDDRIEPAKETVAAKSTDLATTVTKATMPVDHATIPGTSETASAGQLVDSALVRALQDDVTFWRGRALDTQLGKLAPLHFAPRLSYDGGKVPRRQHNVGTKESHGSLRTGEDTLDRVRASLLERTALLAQASAQIPDLSKTPEVSLQQQVRDGQARARAIAQRLASLQVTRSVAVAKGADARVGSRPRQVGRLNIGSAGDDRSAQPPVKVLLSRAELDRLFGRVPTAA</sequence>
<feature type="coiled-coil region" evidence="1">
    <location>
        <begin position="85"/>
        <end position="243"/>
    </location>
</feature>
<protein>
    <submittedName>
        <fullName evidence="4">CAP-Gly domain-containing linker protein 1</fullName>
    </submittedName>
</protein>
<evidence type="ECO:0000313" key="4">
    <source>
        <dbReference type="EMBL" id="GBG33971.1"/>
    </source>
</evidence>
<accession>A0A2R5GZR1</accession>
<dbReference type="InParanoid" id="A0A2R5GZR1"/>
<dbReference type="Pfam" id="PF01302">
    <property type="entry name" value="CAP_GLY"/>
    <property type="match status" value="1"/>
</dbReference>
<feature type="coiled-coil region" evidence="1">
    <location>
        <begin position="293"/>
        <end position="469"/>
    </location>
</feature>
<dbReference type="EMBL" id="BEYU01000176">
    <property type="protein sequence ID" value="GBG33971.1"/>
    <property type="molecule type" value="Genomic_DNA"/>
</dbReference>
<reference evidence="4 5" key="1">
    <citation type="submission" date="2017-12" db="EMBL/GenBank/DDBJ databases">
        <title>Sequencing, de novo assembly and annotation of complete genome of a new Thraustochytrid species, strain FCC1311.</title>
        <authorList>
            <person name="Sedici K."/>
            <person name="Godart F."/>
            <person name="Aiese Cigliano R."/>
            <person name="Sanseverino W."/>
            <person name="Barakat M."/>
            <person name="Ortet P."/>
            <person name="Marechal E."/>
            <person name="Cagnac O."/>
            <person name="Amato A."/>
        </authorList>
    </citation>
    <scope>NUCLEOTIDE SEQUENCE [LARGE SCALE GENOMIC DNA]</scope>
</reference>
<dbReference type="SUPFAM" id="SSF74924">
    <property type="entry name" value="Cap-Gly domain"/>
    <property type="match status" value="1"/>
</dbReference>
<dbReference type="SMART" id="SM01052">
    <property type="entry name" value="CAP_GLY"/>
    <property type="match status" value="1"/>
</dbReference>
<dbReference type="PROSITE" id="PS50245">
    <property type="entry name" value="CAP_GLY_2"/>
    <property type="match status" value="1"/>
</dbReference>
<feature type="compositionally biased region" description="Basic and acidic residues" evidence="2">
    <location>
        <begin position="999"/>
        <end position="1009"/>
    </location>
</feature>
<evidence type="ECO:0000313" key="5">
    <source>
        <dbReference type="Proteomes" id="UP000241890"/>
    </source>
</evidence>
<evidence type="ECO:0000256" key="2">
    <source>
        <dbReference type="SAM" id="MobiDB-lite"/>
    </source>
</evidence>